<evidence type="ECO:0000256" key="9">
    <source>
        <dbReference type="PROSITE-ProRule" id="PRU01248"/>
    </source>
</evidence>
<evidence type="ECO:0000259" key="10">
    <source>
        <dbReference type="PROSITE" id="PS51898"/>
    </source>
</evidence>
<dbReference type="PANTHER" id="PTHR30349">
    <property type="entry name" value="PHAGE INTEGRASE-RELATED"/>
    <property type="match status" value="1"/>
</dbReference>
<dbReference type="InterPro" id="IPR010998">
    <property type="entry name" value="Integrase_recombinase_N"/>
</dbReference>
<proteinExistence type="predicted"/>
<keyword evidence="2" id="KW-0963">Cytoplasm</keyword>
<accession>A0A0X8GZW0</accession>
<evidence type="ECO:0000256" key="7">
    <source>
        <dbReference type="ARBA" id="ARBA00023172"/>
    </source>
</evidence>
<name>A0A0X8GZW0_9FIRM</name>
<evidence type="ECO:0000256" key="6">
    <source>
        <dbReference type="ARBA" id="ARBA00023125"/>
    </source>
</evidence>
<evidence type="ECO:0000256" key="5">
    <source>
        <dbReference type="ARBA" id="ARBA00022908"/>
    </source>
</evidence>
<sequence length="294" mass="33971">MNETLNTFLNYIYITHTQSEETKSSYRRDILQFIDYIEDEDLMNLPHDIGYSYLNALYEFGLEPSSIARKISCLRSYMKFLQANYGALTNPFDSIRIRRGRRKLPSFLSRNDLENLFSSCEQDVLGLRNRALFELMYACGLRVSEACNLILSDINTNDHSLIVRGKGNKERVLFYYESYAKVFDAYLKQSRVQLVDDTSNQSVFLNNKGNPLTPRGVQYLLKKQSEIAGLRESVHPHMLRHSFATHMLDNGAGLRIVQSLLGHESISTTQIYTHVSIDTIKRYYNKAMENVDLT</sequence>
<keyword evidence="6 9" id="KW-0238">DNA-binding</keyword>
<dbReference type="EMBL" id="CP013213">
    <property type="protein sequence ID" value="AMC93504.1"/>
    <property type="molecule type" value="Genomic_DNA"/>
</dbReference>
<gene>
    <name evidence="12" type="ORF">AOC36_05770</name>
</gene>
<dbReference type="GO" id="GO:0005737">
    <property type="term" value="C:cytoplasm"/>
    <property type="evidence" value="ECO:0007669"/>
    <property type="project" value="UniProtKB-SubCell"/>
</dbReference>
<evidence type="ECO:0000313" key="13">
    <source>
        <dbReference type="Proteomes" id="UP000063781"/>
    </source>
</evidence>
<comment type="subcellular location">
    <subcellularLocation>
        <location evidence="1">Cytoplasm</location>
    </subcellularLocation>
</comment>
<dbReference type="InterPro" id="IPR013762">
    <property type="entry name" value="Integrase-like_cat_sf"/>
</dbReference>
<dbReference type="Gene3D" id="1.10.443.10">
    <property type="entry name" value="Intergrase catalytic core"/>
    <property type="match status" value="1"/>
</dbReference>
<dbReference type="PANTHER" id="PTHR30349:SF77">
    <property type="entry name" value="TYROSINE RECOMBINASE XERC"/>
    <property type="match status" value="1"/>
</dbReference>
<keyword evidence="7" id="KW-0233">DNA recombination</keyword>
<dbReference type="PROSITE" id="PS51898">
    <property type="entry name" value="TYR_RECOMBINASE"/>
    <property type="match status" value="1"/>
</dbReference>
<dbReference type="GO" id="GO:0007059">
    <property type="term" value="P:chromosome segregation"/>
    <property type="evidence" value="ECO:0007669"/>
    <property type="project" value="UniProtKB-KW"/>
</dbReference>
<dbReference type="KEGG" id="erl:AOC36_05770"/>
<dbReference type="AlphaFoldDB" id="A0A0X8GZW0"/>
<dbReference type="InterPro" id="IPR044068">
    <property type="entry name" value="CB"/>
</dbReference>
<reference evidence="12 13" key="1">
    <citation type="submission" date="2015-10" db="EMBL/GenBank/DDBJ databases">
        <title>Erysipelothrix larvae sp. LV19 isolated from the larval gut of the rhinoceros beetle, Trypoxylus dichotomus.</title>
        <authorList>
            <person name="Lim S."/>
            <person name="Kim B.-C."/>
        </authorList>
    </citation>
    <scope>NUCLEOTIDE SEQUENCE [LARGE SCALE GENOMIC DNA]</scope>
    <source>
        <strain evidence="12 13">LV19</strain>
    </source>
</reference>
<dbReference type="GO" id="GO:0006310">
    <property type="term" value="P:DNA recombination"/>
    <property type="evidence" value="ECO:0007669"/>
    <property type="project" value="UniProtKB-KW"/>
</dbReference>
<dbReference type="OrthoDB" id="283809at2"/>
<dbReference type="NCBIfam" id="NF040815">
    <property type="entry name" value="recomb_XerA_Arch"/>
    <property type="match status" value="1"/>
</dbReference>
<dbReference type="CDD" id="cd00798">
    <property type="entry name" value="INT_XerDC_C"/>
    <property type="match status" value="1"/>
</dbReference>
<dbReference type="Gene3D" id="1.10.150.130">
    <property type="match status" value="1"/>
</dbReference>
<dbReference type="SUPFAM" id="SSF56349">
    <property type="entry name" value="DNA breaking-rejoining enzymes"/>
    <property type="match status" value="1"/>
</dbReference>
<dbReference type="Pfam" id="PF02899">
    <property type="entry name" value="Phage_int_SAM_1"/>
    <property type="match status" value="1"/>
</dbReference>
<dbReference type="InterPro" id="IPR011010">
    <property type="entry name" value="DNA_brk_join_enz"/>
</dbReference>
<keyword evidence="8" id="KW-0131">Cell cycle</keyword>
<dbReference type="GO" id="GO:0051301">
    <property type="term" value="P:cell division"/>
    <property type="evidence" value="ECO:0007669"/>
    <property type="project" value="UniProtKB-KW"/>
</dbReference>
<evidence type="ECO:0000256" key="2">
    <source>
        <dbReference type="ARBA" id="ARBA00022490"/>
    </source>
</evidence>
<evidence type="ECO:0000256" key="1">
    <source>
        <dbReference type="ARBA" id="ARBA00004496"/>
    </source>
</evidence>
<dbReference type="RefSeq" id="WP_067632357.1">
    <property type="nucleotide sequence ID" value="NZ_CP013213.1"/>
</dbReference>
<evidence type="ECO:0000256" key="8">
    <source>
        <dbReference type="ARBA" id="ARBA00023306"/>
    </source>
</evidence>
<evidence type="ECO:0000259" key="11">
    <source>
        <dbReference type="PROSITE" id="PS51900"/>
    </source>
</evidence>
<dbReference type="Pfam" id="PF00589">
    <property type="entry name" value="Phage_integrase"/>
    <property type="match status" value="1"/>
</dbReference>
<organism evidence="12 13">
    <name type="scientific">Erysipelothrix larvae</name>
    <dbReference type="NCBI Taxonomy" id="1514105"/>
    <lineage>
        <taxon>Bacteria</taxon>
        <taxon>Bacillati</taxon>
        <taxon>Bacillota</taxon>
        <taxon>Erysipelotrichia</taxon>
        <taxon>Erysipelotrichales</taxon>
        <taxon>Erysipelotrichaceae</taxon>
        <taxon>Erysipelothrix</taxon>
    </lineage>
</organism>
<dbReference type="GO" id="GO:0015074">
    <property type="term" value="P:DNA integration"/>
    <property type="evidence" value="ECO:0007669"/>
    <property type="project" value="UniProtKB-KW"/>
</dbReference>
<dbReference type="PROSITE" id="PS51900">
    <property type="entry name" value="CB"/>
    <property type="match status" value="1"/>
</dbReference>
<keyword evidence="13" id="KW-1185">Reference proteome</keyword>
<dbReference type="Proteomes" id="UP000063781">
    <property type="component" value="Chromosome"/>
</dbReference>
<feature type="domain" description="Core-binding (CB)" evidence="11">
    <location>
        <begin position="1"/>
        <end position="82"/>
    </location>
</feature>
<keyword evidence="3" id="KW-0132">Cell division</keyword>
<dbReference type="STRING" id="1514105.AOC36_05770"/>
<dbReference type="InterPro" id="IPR050090">
    <property type="entry name" value="Tyrosine_recombinase_XerCD"/>
</dbReference>
<evidence type="ECO:0000256" key="4">
    <source>
        <dbReference type="ARBA" id="ARBA00022829"/>
    </source>
</evidence>
<keyword evidence="5" id="KW-0229">DNA integration</keyword>
<evidence type="ECO:0000313" key="12">
    <source>
        <dbReference type="EMBL" id="AMC93504.1"/>
    </source>
</evidence>
<dbReference type="InterPro" id="IPR002104">
    <property type="entry name" value="Integrase_catalytic"/>
</dbReference>
<dbReference type="InterPro" id="IPR004107">
    <property type="entry name" value="Integrase_SAM-like_N"/>
</dbReference>
<evidence type="ECO:0000256" key="3">
    <source>
        <dbReference type="ARBA" id="ARBA00022618"/>
    </source>
</evidence>
<keyword evidence="4" id="KW-0159">Chromosome partition</keyword>
<protein>
    <submittedName>
        <fullName evidence="12">Recombinase XerC</fullName>
    </submittedName>
</protein>
<feature type="domain" description="Tyr recombinase" evidence="10">
    <location>
        <begin position="103"/>
        <end position="285"/>
    </location>
</feature>
<dbReference type="GO" id="GO:0003677">
    <property type="term" value="F:DNA binding"/>
    <property type="evidence" value="ECO:0007669"/>
    <property type="project" value="UniProtKB-UniRule"/>
</dbReference>